<dbReference type="Pfam" id="PF07501">
    <property type="entry name" value="G5"/>
    <property type="match status" value="1"/>
</dbReference>
<dbReference type="GO" id="GO:0004222">
    <property type="term" value="F:metalloendopeptidase activity"/>
    <property type="evidence" value="ECO:0007669"/>
    <property type="project" value="TreeGrafter"/>
</dbReference>
<accession>A0A5D4R5X6</accession>
<dbReference type="PANTHER" id="PTHR21666">
    <property type="entry name" value="PEPTIDASE-RELATED"/>
    <property type="match status" value="1"/>
</dbReference>
<dbReference type="Proteomes" id="UP000322139">
    <property type="component" value="Unassembled WGS sequence"/>
</dbReference>
<dbReference type="InterPro" id="IPR050570">
    <property type="entry name" value="Cell_wall_metabolism_enzyme"/>
</dbReference>
<gene>
    <name evidence="4" type="ORF">FZD51_18715</name>
</gene>
<evidence type="ECO:0000256" key="1">
    <source>
        <dbReference type="ARBA" id="ARBA00022729"/>
    </source>
</evidence>
<dbReference type="AlphaFoldDB" id="A0A5D4R5X6"/>
<organism evidence="4 5">
    <name type="scientific">Bacillus infantis</name>
    <dbReference type="NCBI Taxonomy" id="324767"/>
    <lineage>
        <taxon>Bacteria</taxon>
        <taxon>Bacillati</taxon>
        <taxon>Bacillota</taxon>
        <taxon>Bacilli</taxon>
        <taxon>Bacillales</taxon>
        <taxon>Bacillaceae</taxon>
        <taxon>Bacillus</taxon>
    </lineage>
</organism>
<dbReference type="CDD" id="cd00118">
    <property type="entry name" value="LysM"/>
    <property type="match status" value="1"/>
</dbReference>
<comment type="caution">
    <text evidence="4">The sequence shown here is derived from an EMBL/GenBank/DDBJ whole genome shotgun (WGS) entry which is preliminary data.</text>
</comment>
<proteinExistence type="predicted"/>
<dbReference type="PANTHER" id="PTHR21666:SF270">
    <property type="entry name" value="MUREIN HYDROLASE ACTIVATOR ENVC"/>
    <property type="match status" value="1"/>
</dbReference>
<dbReference type="SMART" id="SM00257">
    <property type="entry name" value="LysM"/>
    <property type="match status" value="1"/>
</dbReference>
<dbReference type="Gene3D" id="2.20.230.10">
    <property type="entry name" value="Resuscitation-promoting factor rpfb"/>
    <property type="match status" value="1"/>
</dbReference>
<dbReference type="InterPro" id="IPR016047">
    <property type="entry name" value="M23ase_b-sheet_dom"/>
</dbReference>
<dbReference type="PROSITE" id="PS51782">
    <property type="entry name" value="LYSM"/>
    <property type="match status" value="1"/>
</dbReference>
<evidence type="ECO:0000313" key="4">
    <source>
        <dbReference type="EMBL" id="TYS45611.1"/>
    </source>
</evidence>
<dbReference type="CDD" id="cd12797">
    <property type="entry name" value="M23_peptidase"/>
    <property type="match status" value="1"/>
</dbReference>
<dbReference type="Pfam" id="PF01551">
    <property type="entry name" value="Peptidase_M23"/>
    <property type="match status" value="1"/>
</dbReference>
<dbReference type="InterPro" id="IPR018392">
    <property type="entry name" value="LysM"/>
</dbReference>
<name>A0A5D4R5X6_9BACI</name>
<dbReference type="PROSITE" id="PS51109">
    <property type="entry name" value="G5"/>
    <property type="match status" value="1"/>
</dbReference>
<reference evidence="4 5" key="1">
    <citation type="submission" date="2019-08" db="EMBL/GenBank/DDBJ databases">
        <title>Bacillus genomes from the desert of Cuatro Cienegas, Coahuila.</title>
        <authorList>
            <person name="Olmedo-Alvarez G."/>
        </authorList>
    </citation>
    <scope>NUCLEOTIDE SEQUENCE [LARGE SCALE GENOMIC DNA]</scope>
    <source>
        <strain evidence="4 5">CH446_14T</strain>
    </source>
</reference>
<dbReference type="InterPro" id="IPR011055">
    <property type="entry name" value="Dup_hybrid_motif"/>
</dbReference>
<feature type="domain" description="G5" evidence="2">
    <location>
        <begin position="282"/>
        <end position="362"/>
    </location>
</feature>
<dbReference type="EMBL" id="VTER01000010">
    <property type="protein sequence ID" value="TYS45611.1"/>
    <property type="molecule type" value="Genomic_DNA"/>
</dbReference>
<keyword evidence="1" id="KW-0732">Signal</keyword>
<dbReference type="Gene3D" id="2.70.70.10">
    <property type="entry name" value="Glucose Permease (Domain IIA)"/>
    <property type="match status" value="1"/>
</dbReference>
<evidence type="ECO:0000259" key="3">
    <source>
        <dbReference type="PROSITE" id="PS51782"/>
    </source>
</evidence>
<dbReference type="SMART" id="SM01208">
    <property type="entry name" value="G5"/>
    <property type="match status" value="1"/>
</dbReference>
<dbReference type="InterPro" id="IPR011098">
    <property type="entry name" value="G5_dom"/>
</dbReference>
<dbReference type="SUPFAM" id="SSF51261">
    <property type="entry name" value="Duplicated hybrid motif"/>
    <property type="match status" value="1"/>
</dbReference>
<feature type="domain" description="LysM" evidence="3">
    <location>
        <begin position="230"/>
        <end position="275"/>
    </location>
</feature>
<dbReference type="RefSeq" id="WP_148976154.1">
    <property type="nucleotide sequence ID" value="NZ_VTER01000010.1"/>
</dbReference>
<dbReference type="Pfam" id="PF01476">
    <property type="entry name" value="LysM"/>
    <property type="match status" value="1"/>
</dbReference>
<protein>
    <submittedName>
        <fullName evidence="4">M23 family metallopeptidase</fullName>
    </submittedName>
</protein>
<sequence length="492" mass="53635">MKNWGNRLTALSGAMKAKVNKSRKSAIALTAAAVLAAGGTHPAAADSEQLTTVYYVYIDGNYAGTVLDKESIQSEVAQQVEKAQESYDYELSAGADISYIPEQVFNTNIKTEESQVLKEVAEVGVSTEAAGIVIDGETAVYLETMEEAEAVLEKFKLQYASEKELDGLEAYKQAEESEETLPPLEKNEERLTKAGMAEEVKAEEMKADPKLILSEEEAFKLLNKGTLAEKKYKVQEGDVLGKIAAKHDLDLNKLLALNPGMKEDSIVKVGQEVNVTVLEPMIHAVIEKEIYKKEKIAFEKEVIEDSSMFKGDTKVKQEGKDGVKGITYKITEQNGVPVQKAAISEKVLEEPVKEIVIKGTKVIPSRGDGSFAWPADGGYISSKLGYRWGKMHKGIDIARPSSRTISAADNGKVVSAGMTGDGYGKKVIIDHQNGYRTLYAHLDSIDVKVGQTVPKGTKIGMMGSTGDSTGVHLHFEVYKNGSLKDPLKYVNR</sequence>
<dbReference type="SUPFAM" id="SSF54106">
    <property type="entry name" value="LysM domain"/>
    <property type="match status" value="1"/>
</dbReference>
<evidence type="ECO:0000313" key="5">
    <source>
        <dbReference type="Proteomes" id="UP000322139"/>
    </source>
</evidence>
<dbReference type="Gene3D" id="3.10.350.10">
    <property type="entry name" value="LysM domain"/>
    <property type="match status" value="1"/>
</dbReference>
<dbReference type="InterPro" id="IPR036779">
    <property type="entry name" value="LysM_dom_sf"/>
</dbReference>
<evidence type="ECO:0000259" key="2">
    <source>
        <dbReference type="PROSITE" id="PS51109"/>
    </source>
</evidence>